<dbReference type="EMBL" id="CACRXK020000390">
    <property type="protein sequence ID" value="CAB3981445.1"/>
    <property type="molecule type" value="Genomic_DNA"/>
</dbReference>
<keyword evidence="9" id="KW-1185">Reference proteome</keyword>
<feature type="compositionally biased region" description="Basic and acidic residues" evidence="7">
    <location>
        <begin position="258"/>
        <end position="276"/>
    </location>
</feature>
<dbReference type="InterPro" id="IPR050331">
    <property type="entry name" value="Zinc_finger"/>
</dbReference>
<dbReference type="GO" id="GO:0010468">
    <property type="term" value="P:regulation of gene expression"/>
    <property type="evidence" value="ECO:0007669"/>
    <property type="project" value="TreeGrafter"/>
</dbReference>
<dbReference type="SMART" id="SM00355">
    <property type="entry name" value="ZnF_C2H2"/>
    <property type="match status" value="2"/>
</dbReference>
<dbReference type="Proteomes" id="UP001152795">
    <property type="component" value="Unassembled WGS sequence"/>
</dbReference>
<evidence type="ECO:0000313" key="9">
    <source>
        <dbReference type="Proteomes" id="UP001152795"/>
    </source>
</evidence>
<evidence type="ECO:0000256" key="7">
    <source>
        <dbReference type="SAM" id="MobiDB-lite"/>
    </source>
</evidence>
<dbReference type="PANTHER" id="PTHR16515:SF22">
    <property type="entry name" value="HISTONE-LYSINE N-METHYLTRANSFERASE PRDM6-RELATED"/>
    <property type="match status" value="1"/>
</dbReference>
<gene>
    <name evidence="8" type="ORF">PACLA_8A078149</name>
</gene>
<keyword evidence="2" id="KW-0677">Repeat</keyword>
<keyword evidence="6" id="KW-0804">Transcription</keyword>
<dbReference type="InterPro" id="IPR036236">
    <property type="entry name" value="Znf_C2H2_sf"/>
</dbReference>
<name>A0A7D9HFV9_PARCT</name>
<organism evidence="8 9">
    <name type="scientific">Paramuricea clavata</name>
    <name type="common">Red gorgonian</name>
    <name type="synonym">Violescent sea-whip</name>
    <dbReference type="NCBI Taxonomy" id="317549"/>
    <lineage>
        <taxon>Eukaryota</taxon>
        <taxon>Metazoa</taxon>
        <taxon>Cnidaria</taxon>
        <taxon>Anthozoa</taxon>
        <taxon>Octocorallia</taxon>
        <taxon>Malacalcyonacea</taxon>
        <taxon>Plexauridae</taxon>
        <taxon>Paramuricea</taxon>
    </lineage>
</organism>
<sequence>MSEHGEVSTATKLHPSGVFTMEHLRAYLYGHKKVQLIDTTKIQKERIKHLHINKEPKGNSWCDICNENPEECPMHGPLHSLRKLVNQSQIDSPIDYSAILKFPDEVGLCTSSIPGIEYGVCAKAAIPSGTWIGPYEGRLVRPEQIKRGTETEYMWEIFHDGQVSHYLDARDESNSSWMRFIRCARQRFEQNMVIFQYHGCIYYRTTKDVKVGEELLVWYDSRYSLIFGIPVALNETGSRGVNPPKGIVTQERSYGKRRNSDAEPQKVKRSMVDKDSTTVSKASTVMDKGSAPVSTHMDKASTPVVKHEPNSSTEDIPSSAMNYRNSMYHRGRWYTLPNNEGSSEQATHCSKCMKGFNNRETFLLHNCSKPIKNYTCAYCDRMCATLTELGKHMEDHVNERPFKCGYCPRSFNNAIALNLHVRIHGRHVSPKILLSQVGDKSRA</sequence>
<evidence type="ECO:0000256" key="6">
    <source>
        <dbReference type="ARBA" id="ARBA00023163"/>
    </source>
</evidence>
<dbReference type="GO" id="GO:0005634">
    <property type="term" value="C:nucleus"/>
    <property type="evidence" value="ECO:0007669"/>
    <property type="project" value="TreeGrafter"/>
</dbReference>
<dbReference type="PROSITE" id="PS50157">
    <property type="entry name" value="ZINC_FINGER_C2H2_2"/>
    <property type="match status" value="2"/>
</dbReference>
<dbReference type="InterPro" id="IPR001214">
    <property type="entry name" value="SET_dom"/>
</dbReference>
<keyword evidence="4" id="KW-0862">Zinc</keyword>
<evidence type="ECO:0000313" key="8">
    <source>
        <dbReference type="EMBL" id="CAB3981445.1"/>
    </source>
</evidence>
<reference evidence="8" key="1">
    <citation type="submission" date="2020-04" db="EMBL/GenBank/DDBJ databases">
        <authorList>
            <person name="Alioto T."/>
            <person name="Alioto T."/>
            <person name="Gomez Garrido J."/>
        </authorList>
    </citation>
    <scope>NUCLEOTIDE SEQUENCE</scope>
    <source>
        <strain evidence="8">A484AB</strain>
    </source>
</reference>
<dbReference type="SUPFAM" id="SSF57667">
    <property type="entry name" value="beta-beta-alpha zinc fingers"/>
    <property type="match status" value="1"/>
</dbReference>
<keyword evidence="3" id="KW-0863">Zinc-finger</keyword>
<dbReference type="OrthoDB" id="7734462at2759"/>
<evidence type="ECO:0000256" key="1">
    <source>
        <dbReference type="ARBA" id="ARBA00022723"/>
    </source>
</evidence>
<dbReference type="Gene3D" id="2.170.270.10">
    <property type="entry name" value="SET domain"/>
    <property type="match status" value="1"/>
</dbReference>
<comment type="caution">
    <text evidence="8">The sequence shown here is derived from an EMBL/GenBank/DDBJ whole genome shotgun (WGS) entry which is preliminary data.</text>
</comment>
<evidence type="ECO:0000256" key="2">
    <source>
        <dbReference type="ARBA" id="ARBA00022737"/>
    </source>
</evidence>
<feature type="compositionally biased region" description="Polar residues" evidence="7">
    <location>
        <begin position="310"/>
        <end position="319"/>
    </location>
</feature>
<keyword evidence="5" id="KW-0805">Transcription regulation</keyword>
<dbReference type="SUPFAM" id="SSF82199">
    <property type="entry name" value="SET domain"/>
    <property type="match status" value="1"/>
</dbReference>
<dbReference type="AlphaFoldDB" id="A0A7D9HFV9"/>
<dbReference type="PANTHER" id="PTHR16515">
    <property type="entry name" value="PR DOMAIN ZINC FINGER PROTEIN"/>
    <property type="match status" value="1"/>
</dbReference>
<dbReference type="InterPro" id="IPR046341">
    <property type="entry name" value="SET_dom_sf"/>
</dbReference>
<dbReference type="PROSITE" id="PS00028">
    <property type="entry name" value="ZINC_FINGER_C2H2_1"/>
    <property type="match status" value="2"/>
</dbReference>
<evidence type="ECO:0000256" key="5">
    <source>
        <dbReference type="ARBA" id="ARBA00023015"/>
    </source>
</evidence>
<accession>A0A7D9HFV9</accession>
<dbReference type="PROSITE" id="PS50280">
    <property type="entry name" value="SET"/>
    <property type="match status" value="1"/>
</dbReference>
<protein>
    <submittedName>
        <fullName evidence="8">Histone-lysine N-methyltransferase PRDM6</fullName>
    </submittedName>
</protein>
<evidence type="ECO:0000256" key="3">
    <source>
        <dbReference type="ARBA" id="ARBA00022771"/>
    </source>
</evidence>
<dbReference type="FunFam" id="3.30.160.60:FF:000110">
    <property type="entry name" value="Zinc finger protein-like"/>
    <property type="match status" value="1"/>
</dbReference>
<dbReference type="Pfam" id="PF00096">
    <property type="entry name" value="zf-C2H2"/>
    <property type="match status" value="1"/>
</dbReference>
<dbReference type="SMART" id="SM00317">
    <property type="entry name" value="SET"/>
    <property type="match status" value="1"/>
</dbReference>
<proteinExistence type="predicted"/>
<dbReference type="Gene3D" id="3.30.160.60">
    <property type="entry name" value="Classic Zinc Finger"/>
    <property type="match status" value="1"/>
</dbReference>
<dbReference type="GO" id="GO:0008270">
    <property type="term" value="F:zinc ion binding"/>
    <property type="evidence" value="ECO:0007669"/>
    <property type="project" value="UniProtKB-KW"/>
</dbReference>
<evidence type="ECO:0000256" key="4">
    <source>
        <dbReference type="ARBA" id="ARBA00022833"/>
    </source>
</evidence>
<dbReference type="Pfam" id="PF21549">
    <property type="entry name" value="PRDM2_PR"/>
    <property type="match status" value="1"/>
</dbReference>
<feature type="region of interest" description="Disordered" evidence="7">
    <location>
        <begin position="242"/>
        <end position="319"/>
    </location>
</feature>
<keyword evidence="1" id="KW-0479">Metal-binding</keyword>
<dbReference type="InterPro" id="IPR013087">
    <property type="entry name" value="Znf_C2H2_type"/>
</dbReference>